<dbReference type="AlphaFoldDB" id="A0A9P7J3C9"/>
<dbReference type="GeneID" id="64593459"/>
<proteinExistence type="predicted"/>
<dbReference type="EMBL" id="JABBWE010000008">
    <property type="protein sequence ID" value="KAG1800743.1"/>
    <property type="molecule type" value="Genomic_DNA"/>
</dbReference>
<accession>A0A9P7J3C9</accession>
<sequence length="360" mass="39812">MCAHPTPVGIFPQKPTVHAMDFNLSEKELSLAIYALLQLRERDAHLLALRLQHAVATDLELDQDEGESYDPSGEQEFQTHHYHCLTRSIAHRSRHHPYVEGENLDEGQEVGAGIAEPRSKPKRKCKCNGAALQAAVNWEIGENMAKTSNASCEAIISALAVAHPQVLQQDIDTWIASLATGATHITFLSVVSQIQLAVKCQRVPTLRTFVEWNTFGSKFALLAGGGTLYILLIIAGLDLRWSVAKAHGRVLWEVAKLLRAPDDSLILMHSSNLSNSTTMYYPQDPHHGRTTSLWTSRALLHLPRWSWNSEIGTVDPNLGGRNLASRRATQASHPGFQILQDNLCTIKGHVRRSPAALGTW</sequence>
<keyword evidence="2" id="KW-1185">Reference proteome</keyword>
<dbReference type="Proteomes" id="UP000719766">
    <property type="component" value="Unassembled WGS sequence"/>
</dbReference>
<organism evidence="1 2">
    <name type="scientific">Suillus plorans</name>
    <dbReference type="NCBI Taxonomy" id="116603"/>
    <lineage>
        <taxon>Eukaryota</taxon>
        <taxon>Fungi</taxon>
        <taxon>Dikarya</taxon>
        <taxon>Basidiomycota</taxon>
        <taxon>Agaricomycotina</taxon>
        <taxon>Agaricomycetes</taxon>
        <taxon>Agaricomycetidae</taxon>
        <taxon>Boletales</taxon>
        <taxon>Suillineae</taxon>
        <taxon>Suillaceae</taxon>
        <taxon>Suillus</taxon>
    </lineage>
</organism>
<dbReference type="OrthoDB" id="2690740at2759"/>
<evidence type="ECO:0000313" key="1">
    <source>
        <dbReference type="EMBL" id="KAG1800743.1"/>
    </source>
</evidence>
<evidence type="ECO:0000313" key="2">
    <source>
        <dbReference type="Proteomes" id="UP000719766"/>
    </source>
</evidence>
<reference evidence="1" key="1">
    <citation type="journal article" date="2020" name="New Phytol.">
        <title>Comparative genomics reveals dynamic genome evolution in host specialist ectomycorrhizal fungi.</title>
        <authorList>
            <person name="Lofgren L.A."/>
            <person name="Nguyen N.H."/>
            <person name="Vilgalys R."/>
            <person name="Ruytinx J."/>
            <person name="Liao H.L."/>
            <person name="Branco S."/>
            <person name="Kuo A."/>
            <person name="LaButti K."/>
            <person name="Lipzen A."/>
            <person name="Andreopoulos W."/>
            <person name="Pangilinan J."/>
            <person name="Riley R."/>
            <person name="Hundley H."/>
            <person name="Na H."/>
            <person name="Barry K."/>
            <person name="Grigoriev I.V."/>
            <person name="Stajich J.E."/>
            <person name="Kennedy P.G."/>
        </authorList>
    </citation>
    <scope>NUCLEOTIDE SEQUENCE</scope>
    <source>
        <strain evidence="1">S12</strain>
    </source>
</reference>
<comment type="caution">
    <text evidence="1">The sequence shown here is derived from an EMBL/GenBank/DDBJ whole genome shotgun (WGS) entry which is preliminary data.</text>
</comment>
<gene>
    <name evidence="1" type="ORF">HD556DRAFT_1304758</name>
</gene>
<protein>
    <submittedName>
        <fullName evidence="1">Uncharacterized protein</fullName>
    </submittedName>
</protein>
<name>A0A9P7J3C9_9AGAM</name>
<dbReference type="RefSeq" id="XP_041164485.1">
    <property type="nucleotide sequence ID" value="XM_041299695.1"/>
</dbReference>